<feature type="binding site" evidence="10">
    <location>
        <position position="153"/>
    </location>
    <ligand>
        <name>substrate</name>
    </ligand>
</feature>
<organism evidence="13">
    <name type="scientific">Thermofilum pendens</name>
    <dbReference type="NCBI Taxonomy" id="2269"/>
    <lineage>
        <taxon>Archaea</taxon>
        <taxon>Thermoproteota</taxon>
        <taxon>Thermoprotei</taxon>
        <taxon>Thermofilales</taxon>
        <taxon>Thermofilaceae</taxon>
        <taxon>Thermofilum</taxon>
    </lineage>
</organism>
<dbReference type="NCBIfam" id="NF040647">
    <property type="entry name" value="IPPK_Arch"/>
    <property type="match status" value="1"/>
</dbReference>
<keyword evidence="5 10" id="KW-0547">Nucleotide-binding</keyword>
<dbReference type="GO" id="GO:0102043">
    <property type="term" value="F:isopentenyl phosphate kinase activity"/>
    <property type="evidence" value="ECO:0007669"/>
    <property type="project" value="UniProtKB-EC"/>
</dbReference>
<gene>
    <name evidence="13" type="ORF">ENU21_05030</name>
</gene>
<dbReference type="GO" id="GO:0005829">
    <property type="term" value="C:cytosol"/>
    <property type="evidence" value="ECO:0007669"/>
    <property type="project" value="TreeGrafter"/>
</dbReference>
<feature type="binding site" evidence="10">
    <location>
        <position position="50"/>
    </location>
    <ligand>
        <name>substrate</name>
    </ligand>
</feature>
<evidence type="ECO:0000256" key="8">
    <source>
        <dbReference type="ARBA" id="ARBA00023229"/>
    </source>
</evidence>
<evidence type="ECO:0000256" key="1">
    <source>
        <dbReference type="ARBA" id="ARBA00010540"/>
    </source>
</evidence>
<dbReference type="InterPro" id="IPR001048">
    <property type="entry name" value="Asp/Glu/Uridylate_kinase"/>
</dbReference>
<evidence type="ECO:0000256" key="7">
    <source>
        <dbReference type="ARBA" id="ARBA00022840"/>
    </source>
</evidence>
<dbReference type="EC" id="2.7.4.26" evidence="2"/>
<sequence length="256" mass="27246">MLVVVKLGGSAITDKAKAFSFRRESAEIFAEKIKALREMGVSILIVHGGGSFGHPVALRYRLHEGGNQPEKLLGFAETRYRMTELSQLLVRSLLDHGIPAVAVQTSAITVAMDEALHYMDLEPIERFLKMGLVPLLCGDVVPDIKRGMSVLSGDAISAHLACRLRASALIFVMGAGGIYTKPPSTPGAVLVRELRSESGVILGDARGIDITGGVAKKLHYAFEAARCGTRVTIGGVSHLVEMALGLDAPYTTVVPG</sequence>
<evidence type="ECO:0000256" key="10">
    <source>
        <dbReference type="PIRSR" id="PIRSR016496-1"/>
    </source>
</evidence>
<dbReference type="PRINTS" id="PR00474">
    <property type="entry name" value="GLU5KINASE"/>
</dbReference>
<evidence type="ECO:0000256" key="5">
    <source>
        <dbReference type="ARBA" id="ARBA00022741"/>
    </source>
</evidence>
<feature type="binding site" evidence="10">
    <location>
        <position position="54"/>
    </location>
    <ligand>
        <name>substrate</name>
    </ligand>
</feature>
<feature type="binding site" evidence="10">
    <location>
        <position position="49"/>
    </location>
    <ligand>
        <name>substrate</name>
    </ligand>
</feature>
<evidence type="ECO:0000256" key="9">
    <source>
        <dbReference type="ARBA" id="ARBA00049063"/>
    </source>
</evidence>
<dbReference type="SUPFAM" id="SSF53633">
    <property type="entry name" value="Carbamate kinase-like"/>
    <property type="match status" value="1"/>
</dbReference>
<keyword evidence="6 13" id="KW-0418">Kinase</keyword>
<keyword evidence="4" id="KW-0808">Transferase</keyword>
<keyword evidence="7 10" id="KW-0067">ATP-binding</keyword>
<dbReference type="GO" id="GO:0016301">
    <property type="term" value="F:kinase activity"/>
    <property type="evidence" value="ECO:0007669"/>
    <property type="project" value="UniProtKB-KW"/>
</dbReference>
<dbReference type="InterPro" id="IPR036393">
    <property type="entry name" value="AceGlu_kinase-like_sf"/>
</dbReference>
<comment type="caution">
    <text evidence="13">The sequence shown here is derived from an EMBL/GenBank/DDBJ whole genome shotgun (WGS) entry which is preliminary data.</text>
</comment>
<dbReference type="PIRSF" id="PIRSF016496">
    <property type="entry name" value="Kin_FomA"/>
    <property type="match status" value="1"/>
</dbReference>
<evidence type="ECO:0000256" key="2">
    <source>
        <dbReference type="ARBA" id="ARBA00012908"/>
    </source>
</evidence>
<feature type="binding site" evidence="10">
    <location>
        <begin position="6"/>
        <end position="10"/>
    </location>
    <ligand>
        <name>ATP</name>
        <dbReference type="ChEBI" id="CHEBI:30616"/>
    </ligand>
</feature>
<feature type="binding site" evidence="10">
    <location>
        <position position="217"/>
    </location>
    <ligand>
        <name>ATP</name>
        <dbReference type="ChEBI" id="CHEBI:30616"/>
    </ligand>
</feature>
<evidence type="ECO:0000256" key="3">
    <source>
        <dbReference type="ARBA" id="ARBA00017267"/>
    </source>
</evidence>
<dbReference type="PANTHER" id="PTHR43654">
    <property type="entry name" value="GLUTAMATE 5-KINASE"/>
    <property type="match status" value="1"/>
</dbReference>
<feature type="domain" description="Aspartate/glutamate/uridylate kinase" evidence="12">
    <location>
        <begin position="1"/>
        <end position="233"/>
    </location>
</feature>
<protein>
    <recommendedName>
        <fullName evidence="3">Isopentenyl phosphate kinase</fullName>
        <ecNumber evidence="2">2.7.4.26</ecNumber>
    </recommendedName>
</protein>
<dbReference type="GO" id="GO:0016114">
    <property type="term" value="P:terpenoid biosynthetic process"/>
    <property type="evidence" value="ECO:0007669"/>
    <property type="project" value="TreeGrafter"/>
</dbReference>
<name>A0A7C4D2P7_THEPE</name>
<evidence type="ECO:0000256" key="4">
    <source>
        <dbReference type="ARBA" id="ARBA00022679"/>
    </source>
</evidence>
<dbReference type="CDD" id="cd04241">
    <property type="entry name" value="AAK_FomA-like"/>
    <property type="match status" value="1"/>
</dbReference>
<feature type="site" description="Transition state stabilizer" evidence="11">
    <location>
        <position position="15"/>
    </location>
</feature>
<reference evidence="13" key="1">
    <citation type="journal article" date="2020" name="mSystems">
        <title>Genome- and Community-Level Interaction Insights into Carbon Utilization and Element Cycling Functions of Hydrothermarchaeota in Hydrothermal Sediment.</title>
        <authorList>
            <person name="Zhou Z."/>
            <person name="Liu Y."/>
            <person name="Xu W."/>
            <person name="Pan J."/>
            <person name="Luo Z.H."/>
            <person name="Li M."/>
        </authorList>
    </citation>
    <scope>NUCLEOTIDE SEQUENCE</scope>
    <source>
        <strain evidence="13">SpSt-649</strain>
    </source>
</reference>
<proteinExistence type="inferred from homology"/>
<accession>A0A7C4D2P7</accession>
<dbReference type="AlphaFoldDB" id="A0A7C4D2P7"/>
<dbReference type="GO" id="GO:0005524">
    <property type="term" value="F:ATP binding"/>
    <property type="evidence" value="ECO:0007669"/>
    <property type="project" value="UniProtKB-KW"/>
</dbReference>
<dbReference type="Gene3D" id="3.40.1160.10">
    <property type="entry name" value="Acetylglutamate kinase-like"/>
    <property type="match status" value="1"/>
</dbReference>
<dbReference type="InterPro" id="IPR024192">
    <property type="entry name" value="Fosfomycin_R_FomA-type"/>
</dbReference>
<evidence type="ECO:0000256" key="6">
    <source>
        <dbReference type="ARBA" id="ARBA00022777"/>
    </source>
</evidence>
<dbReference type="PANTHER" id="PTHR43654:SF1">
    <property type="entry name" value="ISOPENTENYL PHOSPHATE KINASE"/>
    <property type="match status" value="1"/>
</dbReference>
<evidence type="ECO:0000256" key="11">
    <source>
        <dbReference type="PIRSR" id="PIRSR016496-2"/>
    </source>
</evidence>
<comment type="catalytic activity">
    <reaction evidence="9">
        <text>isopentenyl phosphate + ATP = isopentenyl diphosphate + ADP</text>
        <dbReference type="Rhea" id="RHEA:33963"/>
        <dbReference type="ChEBI" id="CHEBI:30616"/>
        <dbReference type="ChEBI" id="CHEBI:65078"/>
        <dbReference type="ChEBI" id="CHEBI:128769"/>
        <dbReference type="ChEBI" id="CHEBI:456216"/>
        <dbReference type="EC" id="2.7.4.26"/>
    </reaction>
</comment>
<evidence type="ECO:0000259" key="12">
    <source>
        <dbReference type="Pfam" id="PF00696"/>
    </source>
</evidence>
<feature type="binding site" evidence="10">
    <location>
        <position position="213"/>
    </location>
    <ligand>
        <name>ATP</name>
        <dbReference type="ChEBI" id="CHEBI:30616"/>
    </ligand>
</feature>
<dbReference type="Pfam" id="PF00696">
    <property type="entry name" value="AA_kinase"/>
    <property type="match status" value="1"/>
</dbReference>
<dbReference type="InterPro" id="IPR001057">
    <property type="entry name" value="Glu/AcGlu_kinase"/>
</dbReference>
<dbReference type="EMBL" id="DTBQ01000141">
    <property type="protein sequence ID" value="HGM47094.1"/>
    <property type="molecule type" value="Genomic_DNA"/>
</dbReference>
<comment type="similarity">
    <text evidence="1">Belongs to the isopentenyl phosphate kinase family.</text>
</comment>
<keyword evidence="8" id="KW-0414">Isoprene biosynthesis</keyword>
<evidence type="ECO:0000313" key="13">
    <source>
        <dbReference type="EMBL" id="HGM47094.1"/>
    </source>
</evidence>